<dbReference type="GO" id="GO:0047938">
    <property type="term" value="F:glucose-6-phosphate 1-epimerase activity"/>
    <property type="evidence" value="ECO:0007669"/>
    <property type="project" value="UniProtKB-UniRule"/>
</dbReference>
<evidence type="ECO:0000256" key="3">
    <source>
        <dbReference type="ARBA" id="ARBA00023235"/>
    </source>
</evidence>
<dbReference type="RefSeq" id="WP_151916771.1">
    <property type="nucleotide sequence ID" value="NZ_RQSP01000014.1"/>
</dbReference>
<gene>
    <name evidence="6" type="ORF">EHS19_05460</name>
</gene>
<comment type="similarity">
    <text evidence="2 4">Belongs to the glucose-6-phosphate 1-epimerase family.</text>
</comment>
<sequence>MSETIAIRNIANPDGRALISDHGAHLIEWTPAGNAPVVWMPRAVYLGRDAAIRGGVPVIFPWFGPGYAHGQAAGLKPKHGVTRLAAWHFDETGSTDRLARFTLSDADVDESVLRVWADHYDIDTAAGLPKFEATFEAQVGSTLTMRLTVRNTGDAAWRFEAALHAYLHVGDVAQARLLGLHGAHYLDAVHGFEPREQADEAVTYPGPIDRVYESSGALRLEDPVLGRAIEITREGSPQTVTWNPGEKDGNAIGDMSEGEWRNFVCVESAVCREHEVTLAPGESYTLGETLAVAVL</sequence>
<evidence type="ECO:0000256" key="1">
    <source>
        <dbReference type="ARBA" id="ARBA00001096"/>
    </source>
</evidence>
<dbReference type="InterPro" id="IPR011013">
    <property type="entry name" value="Gal_mutarotase_sf_dom"/>
</dbReference>
<dbReference type="OrthoDB" id="9790727at2"/>
<name>A0A5N5RJA4_9BIFI</name>
<keyword evidence="3 4" id="KW-0413">Isomerase</keyword>
<evidence type="ECO:0000313" key="7">
    <source>
        <dbReference type="Proteomes" id="UP000326336"/>
    </source>
</evidence>
<organism evidence="6 7">
    <name type="scientific">Bifidobacterium jacchi</name>
    <dbReference type="NCBI Taxonomy" id="2490545"/>
    <lineage>
        <taxon>Bacteria</taxon>
        <taxon>Bacillati</taxon>
        <taxon>Actinomycetota</taxon>
        <taxon>Actinomycetes</taxon>
        <taxon>Bifidobacteriales</taxon>
        <taxon>Bifidobacteriaceae</taxon>
        <taxon>Bifidobacterium</taxon>
    </lineage>
</organism>
<evidence type="ECO:0000256" key="4">
    <source>
        <dbReference type="PIRNR" id="PIRNR016020"/>
    </source>
</evidence>
<dbReference type="InterPro" id="IPR014718">
    <property type="entry name" value="GH-type_carb-bd"/>
</dbReference>
<keyword evidence="7" id="KW-1185">Reference proteome</keyword>
<dbReference type="EMBL" id="RQSP01000014">
    <property type="protein sequence ID" value="KAB5607189.1"/>
    <property type="molecule type" value="Genomic_DNA"/>
</dbReference>
<dbReference type="AlphaFoldDB" id="A0A5N5RJA4"/>
<evidence type="ECO:0000256" key="2">
    <source>
        <dbReference type="ARBA" id="ARBA00005866"/>
    </source>
</evidence>
<dbReference type="PIRSF" id="PIRSF016020">
    <property type="entry name" value="PHexose_mutarotase"/>
    <property type="match status" value="1"/>
</dbReference>
<comment type="catalytic activity">
    <reaction evidence="1">
        <text>alpha-D-glucose 6-phosphate = beta-D-glucose 6-phosphate</text>
        <dbReference type="Rhea" id="RHEA:16249"/>
        <dbReference type="ChEBI" id="CHEBI:58225"/>
        <dbReference type="ChEBI" id="CHEBI:58247"/>
        <dbReference type="EC" id="5.1.3.15"/>
    </reaction>
</comment>
<dbReference type="Pfam" id="PF01263">
    <property type="entry name" value="Aldose_epim"/>
    <property type="match status" value="1"/>
</dbReference>
<dbReference type="SUPFAM" id="SSF74650">
    <property type="entry name" value="Galactose mutarotase-like"/>
    <property type="match status" value="1"/>
</dbReference>
<dbReference type="InterPro" id="IPR025532">
    <property type="entry name" value="G6P_1-epimerase"/>
</dbReference>
<dbReference type="Gene3D" id="2.70.98.10">
    <property type="match status" value="1"/>
</dbReference>
<comment type="caution">
    <text evidence="6">The sequence shown here is derived from an EMBL/GenBank/DDBJ whole genome shotgun (WGS) entry which is preliminary data.</text>
</comment>
<protein>
    <recommendedName>
        <fullName evidence="4">Putative glucose-6-phosphate 1-epimerase</fullName>
        <ecNumber evidence="4">5.1.3.15</ecNumber>
    </recommendedName>
</protein>
<feature type="active site" evidence="5">
    <location>
        <position position="267"/>
    </location>
</feature>
<proteinExistence type="inferred from homology"/>
<feature type="active site" evidence="5">
    <location>
        <position position="164"/>
    </location>
</feature>
<dbReference type="GO" id="GO:0005975">
    <property type="term" value="P:carbohydrate metabolic process"/>
    <property type="evidence" value="ECO:0007669"/>
    <property type="project" value="InterPro"/>
</dbReference>
<evidence type="ECO:0000256" key="5">
    <source>
        <dbReference type="PIRSR" id="PIRSR016020-1"/>
    </source>
</evidence>
<dbReference type="CDD" id="cd09020">
    <property type="entry name" value="D-hex-6-P-epi_like"/>
    <property type="match status" value="1"/>
</dbReference>
<accession>A0A5N5RJA4</accession>
<dbReference type="Proteomes" id="UP000326336">
    <property type="component" value="Unassembled WGS sequence"/>
</dbReference>
<dbReference type="PANTHER" id="PTHR11122">
    <property type="entry name" value="APOSPORY-ASSOCIATED PROTEIN C-RELATED"/>
    <property type="match status" value="1"/>
</dbReference>
<dbReference type="GO" id="GO:0030246">
    <property type="term" value="F:carbohydrate binding"/>
    <property type="evidence" value="ECO:0007669"/>
    <property type="project" value="UniProtKB-UniRule"/>
</dbReference>
<dbReference type="EC" id="5.1.3.15" evidence="4"/>
<reference evidence="6 7" key="1">
    <citation type="journal article" date="2019" name="Int. J. Syst. Evol. Microbiol.">
        <title>Bifidobacterium jacchi sp. nov., isolated from the faeces of a baby common marmoset (Callithrix jacchus).</title>
        <authorList>
            <person name="Modesto M."/>
            <person name="Watanabe K."/>
            <person name="Arita M."/>
            <person name="Satti M."/>
            <person name="Oki K."/>
            <person name="Sciavilla P."/>
            <person name="Patavino C."/>
            <person name="Camma C."/>
            <person name="Michelini S."/>
            <person name="Sgorbati B."/>
            <person name="Mattarelli P."/>
        </authorList>
    </citation>
    <scope>NUCLEOTIDE SEQUENCE [LARGE SCALE GENOMIC DNA]</scope>
    <source>
        <strain evidence="6 7">MRM 9.3</strain>
    </source>
</reference>
<dbReference type="PANTHER" id="PTHR11122:SF13">
    <property type="entry name" value="GLUCOSE-6-PHOSPHATE 1-EPIMERASE"/>
    <property type="match status" value="1"/>
</dbReference>
<dbReference type="InterPro" id="IPR008183">
    <property type="entry name" value="Aldose_1/G6P_1-epimerase"/>
</dbReference>
<evidence type="ECO:0000313" key="6">
    <source>
        <dbReference type="EMBL" id="KAB5607189.1"/>
    </source>
</evidence>